<reference evidence="2" key="1">
    <citation type="submission" date="2016-10" db="EMBL/GenBank/DDBJ databases">
        <authorList>
            <person name="Varghese N."/>
            <person name="Submissions S."/>
        </authorList>
    </citation>
    <scope>NUCLEOTIDE SEQUENCE [LARGE SCALE GENOMIC DNA]</scope>
    <source>
        <strain evidence="2">DSM 527</strain>
    </source>
</reference>
<dbReference type="OrthoDB" id="644441at2"/>
<evidence type="ECO:0000313" key="2">
    <source>
        <dbReference type="Proteomes" id="UP000199045"/>
    </source>
</evidence>
<evidence type="ECO:0000313" key="1">
    <source>
        <dbReference type="EMBL" id="SDG18560.1"/>
    </source>
</evidence>
<dbReference type="EMBL" id="FNBN01000003">
    <property type="protein sequence ID" value="SDG18560.1"/>
    <property type="molecule type" value="Genomic_DNA"/>
</dbReference>
<organism evidence="1 2">
    <name type="scientific">Chitinophaga filiformis</name>
    <name type="common">Myxococcus filiformis</name>
    <name type="synonym">Flexibacter filiformis</name>
    <dbReference type="NCBI Taxonomy" id="104663"/>
    <lineage>
        <taxon>Bacteria</taxon>
        <taxon>Pseudomonadati</taxon>
        <taxon>Bacteroidota</taxon>
        <taxon>Chitinophagia</taxon>
        <taxon>Chitinophagales</taxon>
        <taxon>Chitinophagaceae</taxon>
        <taxon>Chitinophaga</taxon>
    </lineage>
</organism>
<sequence>MKNKQRLMPAKAVLLFVLLPLIIALTPFITCSAQTLDATKAPSKGKAYSLKIRKGDYWIGGGLGLSGSVAPMGQYIGTAAQLSAKGGYHIIDKLSVGVSLTAGISISDKKSKGIYTRGISMLVGPIVQYMIPLSKTFFLAPIVGATWGPISVKSMTSLPGQPEQYVKIKGHAFCQLAGIGPFFEVIPEKASFGAQILVSSLQQTTTLHSNGSEIPNSKVKDDKSGPALNIEFRLHF</sequence>
<evidence type="ECO:0008006" key="3">
    <source>
        <dbReference type="Google" id="ProtNLM"/>
    </source>
</evidence>
<dbReference type="RefSeq" id="WP_143011489.1">
    <property type="nucleotide sequence ID" value="NZ_FNBN01000003.1"/>
</dbReference>
<accession>A0A1G7S8Q7</accession>
<name>A0A1G7S8Q7_CHIFI</name>
<gene>
    <name evidence="1" type="ORF">SAMN04488121_103754</name>
</gene>
<proteinExistence type="predicted"/>
<dbReference type="AlphaFoldDB" id="A0A1G7S8Q7"/>
<dbReference type="Proteomes" id="UP000199045">
    <property type="component" value="Unassembled WGS sequence"/>
</dbReference>
<protein>
    <recommendedName>
        <fullName evidence="3">Outer membrane protein beta-barrel domain-containing protein</fullName>
    </recommendedName>
</protein>